<dbReference type="Proteomes" id="UP000295668">
    <property type="component" value="Unassembled WGS sequence"/>
</dbReference>
<name>A0A4R5MIK6_9SPHI</name>
<keyword evidence="3" id="KW-1185">Reference proteome</keyword>
<dbReference type="Pfam" id="PF01541">
    <property type="entry name" value="GIY-YIG"/>
    <property type="match status" value="1"/>
</dbReference>
<proteinExistence type="predicted"/>
<dbReference type="EMBL" id="SJCY01000018">
    <property type="protein sequence ID" value="TDG34859.1"/>
    <property type="molecule type" value="Genomic_DNA"/>
</dbReference>
<dbReference type="OrthoDB" id="677560at2"/>
<accession>A0A4R5MIK6</accession>
<evidence type="ECO:0000259" key="1">
    <source>
        <dbReference type="Pfam" id="PF01541"/>
    </source>
</evidence>
<dbReference type="InterPro" id="IPR000305">
    <property type="entry name" value="GIY-YIG_endonuc"/>
</dbReference>
<sequence length="74" mass="8704">MNEHNNSDRVTYTSKHRPWVLKKFIELGIDRSFAMQIEKAIKKSKSRVVIEKIISNINSVDDLAHLVRVPMRRD</sequence>
<evidence type="ECO:0000313" key="2">
    <source>
        <dbReference type="EMBL" id="TDG34859.1"/>
    </source>
</evidence>
<reference evidence="2 3" key="1">
    <citation type="submission" date="2019-02" db="EMBL/GenBank/DDBJ databases">
        <title>Pedobacter sp. nov., a novel speices isolated from soil of pinguins habitat in Antarcitica.</title>
        <authorList>
            <person name="He R.-H."/>
        </authorList>
    </citation>
    <scope>NUCLEOTIDE SEQUENCE [LARGE SCALE GENOMIC DNA]</scope>
    <source>
        <strain evidence="2 3">E01020</strain>
    </source>
</reference>
<comment type="caution">
    <text evidence="2">The sequence shown here is derived from an EMBL/GenBank/DDBJ whole genome shotgun (WGS) entry which is preliminary data.</text>
</comment>
<gene>
    <name evidence="2" type="ORF">EZJ43_16565</name>
</gene>
<organism evidence="2 3">
    <name type="scientific">Pedobacter changchengzhani</name>
    <dbReference type="NCBI Taxonomy" id="2529274"/>
    <lineage>
        <taxon>Bacteria</taxon>
        <taxon>Pseudomonadati</taxon>
        <taxon>Bacteroidota</taxon>
        <taxon>Sphingobacteriia</taxon>
        <taxon>Sphingobacteriales</taxon>
        <taxon>Sphingobacteriaceae</taxon>
        <taxon>Pedobacter</taxon>
    </lineage>
</organism>
<feature type="domain" description="GIY-YIG" evidence="1">
    <location>
        <begin position="1"/>
        <end position="46"/>
    </location>
</feature>
<evidence type="ECO:0000313" key="3">
    <source>
        <dbReference type="Proteomes" id="UP000295668"/>
    </source>
</evidence>
<protein>
    <recommendedName>
        <fullName evidence="1">GIY-YIG domain-containing protein</fullName>
    </recommendedName>
</protein>
<dbReference type="Gene3D" id="3.40.1440.10">
    <property type="entry name" value="GIY-YIG endonuclease"/>
    <property type="match status" value="1"/>
</dbReference>
<dbReference type="InterPro" id="IPR035901">
    <property type="entry name" value="GIY-YIG_endonuc_sf"/>
</dbReference>
<dbReference type="AlphaFoldDB" id="A0A4R5MIK6"/>